<dbReference type="AlphaFoldDB" id="G3AY32"/>
<proteinExistence type="predicted"/>
<keyword evidence="2" id="KW-1185">Reference proteome</keyword>
<dbReference type="OrthoDB" id="4018477at2759"/>
<dbReference type="EMBL" id="GL996512">
    <property type="protein sequence ID" value="EGV66162.1"/>
    <property type="molecule type" value="Genomic_DNA"/>
</dbReference>
<dbReference type="EMBL" id="GL996512">
    <property type="protein sequence ID" value="EGV66163.1"/>
    <property type="molecule type" value="Genomic_DNA"/>
</dbReference>
<dbReference type="HOGENOM" id="CLU_823858_0_0_1"/>
<sequence length="337" mass="36853">MSMVTDRIALSSIDSNSLSLRGNTSKSIPLIPAKKSRSFTTSFSNSRSNSFTTSSLNLLSSTSSVRKPSADSSSDVDIYASKLKFKLKLAVFKLNQQQGSRTKSGSFTFYNSEYLVKSPSNSSTKLISTSKAIHQLSPSIKLSRFLKTSNINTKHLVSKSVSFPVKKTFENSININLTQKSLNSLILSKSFNNNNNNSNNLKLFSIKKDSPFYSNCKIPLTLSEQKAIFSGSKISLPLATRFSEPSSALASSNSLLSFKQDPLPSINKILKTPLKLTSHTSTLTSAYNDDNDQTIDDQSFDDSLKKNNSSSPLRHFATPNSFSVAKSLLQLGSGVYN</sequence>
<protein>
    <submittedName>
        <fullName evidence="1">Uncharacterized protein</fullName>
    </submittedName>
</protein>
<accession>G3AY32</accession>
<name>G3AY32_CANTC</name>
<evidence type="ECO:0000313" key="1">
    <source>
        <dbReference type="EMBL" id="EGV66162.1"/>
    </source>
</evidence>
<organism evidence="2">
    <name type="scientific">Candida tenuis (strain ATCC 10573 / BCRC 21748 / CBS 615 / JCM 9827 / NBRC 10315 / NRRL Y-1498 / VKM Y-70)</name>
    <name type="common">Yeast</name>
    <name type="synonym">Yamadazyma tenuis</name>
    <dbReference type="NCBI Taxonomy" id="590646"/>
    <lineage>
        <taxon>Eukaryota</taxon>
        <taxon>Fungi</taxon>
        <taxon>Dikarya</taxon>
        <taxon>Ascomycota</taxon>
        <taxon>Saccharomycotina</taxon>
        <taxon>Pichiomycetes</taxon>
        <taxon>Debaryomycetaceae</taxon>
        <taxon>Yamadazyma</taxon>
    </lineage>
</organism>
<evidence type="ECO:0000313" key="2">
    <source>
        <dbReference type="Proteomes" id="UP000000707"/>
    </source>
</evidence>
<dbReference type="STRING" id="590646.G3AY32"/>
<dbReference type="KEGG" id="cten:18246607"/>
<dbReference type="GeneID" id="18246607"/>
<dbReference type="Proteomes" id="UP000000707">
    <property type="component" value="Unassembled WGS sequence"/>
</dbReference>
<reference evidence="1 2" key="1">
    <citation type="journal article" date="2011" name="Proc. Natl. Acad. Sci. U.S.A.">
        <title>Comparative genomics of xylose-fermenting fungi for enhanced biofuel production.</title>
        <authorList>
            <person name="Wohlbach D.J."/>
            <person name="Kuo A."/>
            <person name="Sato T.K."/>
            <person name="Potts K.M."/>
            <person name="Salamov A.A."/>
            <person name="LaButti K.M."/>
            <person name="Sun H."/>
            <person name="Clum A."/>
            <person name="Pangilinan J.L."/>
            <person name="Lindquist E.A."/>
            <person name="Lucas S."/>
            <person name="Lapidus A."/>
            <person name="Jin M."/>
            <person name="Gunawan C."/>
            <person name="Balan V."/>
            <person name="Dale B.E."/>
            <person name="Jeffries T.W."/>
            <person name="Zinkel R."/>
            <person name="Barry K.W."/>
            <person name="Grigoriev I.V."/>
            <person name="Gasch A.P."/>
        </authorList>
    </citation>
    <scope>NUCLEOTIDE SEQUENCE [LARGE SCALE GENOMIC DNA]</scope>
    <source>
        <strain evidence="1">ATCC 10573</strain>
        <strain evidence="2">ATCC 10573 / BCRC 21748 / CBS 615 / JCM 9827 / NBRC 10315 / NRRL Y-1498 / VKM Y-70</strain>
    </source>
</reference>
<gene>
    <name evidence="1" type="ORF">CANTEDRAFT_112619</name>
</gene>